<gene>
    <name evidence="2" type="ORF">COV01_02455</name>
</gene>
<feature type="transmembrane region" description="Helical" evidence="1">
    <location>
        <begin position="7"/>
        <end position="29"/>
    </location>
</feature>
<evidence type="ECO:0000313" key="3">
    <source>
        <dbReference type="Proteomes" id="UP000228700"/>
    </source>
</evidence>
<evidence type="ECO:0000256" key="1">
    <source>
        <dbReference type="SAM" id="Phobius"/>
    </source>
</evidence>
<dbReference type="EMBL" id="PFEQ01000009">
    <property type="protein sequence ID" value="PJE74336.1"/>
    <property type="molecule type" value="Genomic_DNA"/>
</dbReference>
<evidence type="ECO:0008006" key="4">
    <source>
        <dbReference type="Google" id="ProtNLM"/>
    </source>
</evidence>
<reference evidence="3" key="1">
    <citation type="submission" date="2017-09" db="EMBL/GenBank/DDBJ databases">
        <title>Depth-based differentiation of microbial function through sediment-hosted aquifers and enrichment of novel symbionts in the deep terrestrial subsurface.</title>
        <authorList>
            <person name="Probst A.J."/>
            <person name="Ladd B."/>
            <person name="Jarett J.K."/>
            <person name="Geller-Mcgrath D.E."/>
            <person name="Sieber C.M.K."/>
            <person name="Emerson J.B."/>
            <person name="Anantharaman K."/>
            <person name="Thomas B.C."/>
            <person name="Malmstrom R."/>
            <person name="Stieglmeier M."/>
            <person name="Klingl A."/>
            <person name="Woyke T."/>
            <person name="Ryan C.M."/>
            <person name="Banfield J.F."/>
        </authorList>
    </citation>
    <scope>NUCLEOTIDE SEQUENCE [LARGE SCALE GENOMIC DNA]</scope>
</reference>
<name>A0A2M8LCJ0_9BACT</name>
<keyword evidence="1" id="KW-0812">Transmembrane</keyword>
<sequence>MNNSTSFIKIVVQIGAFILLIGGIIGLFLPFLQGIIMIVLALYLFSITSPAFKNRMDSFLIRYPKTQEHVRRHHERMANFFKRKT</sequence>
<dbReference type="AlphaFoldDB" id="A0A2M8LCJ0"/>
<accession>A0A2M8LCJ0</accession>
<proteinExistence type="predicted"/>
<organism evidence="2 3">
    <name type="scientific">Candidatus Taylorbacteria bacterium CG10_big_fil_rev_8_21_14_0_10_41_48</name>
    <dbReference type="NCBI Taxonomy" id="1975024"/>
    <lineage>
        <taxon>Bacteria</taxon>
        <taxon>Candidatus Tayloriibacteriota</taxon>
    </lineage>
</organism>
<feature type="transmembrane region" description="Helical" evidence="1">
    <location>
        <begin position="35"/>
        <end position="52"/>
    </location>
</feature>
<protein>
    <recommendedName>
        <fullName evidence="4">DUF454 domain-containing protein</fullName>
    </recommendedName>
</protein>
<keyword evidence="1" id="KW-0472">Membrane</keyword>
<evidence type="ECO:0000313" key="2">
    <source>
        <dbReference type="EMBL" id="PJE74336.1"/>
    </source>
</evidence>
<keyword evidence="1" id="KW-1133">Transmembrane helix</keyword>
<comment type="caution">
    <text evidence="2">The sequence shown here is derived from an EMBL/GenBank/DDBJ whole genome shotgun (WGS) entry which is preliminary data.</text>
</comment>
<dbReference type="Proteomes" id="UP000228700">
    <property type="component" value="Unassembled WGS sequence"/>
</dbReference>